<name>A0ABD1ICP4_SALDI</name>
<dbReference type="AlphaFoldDB" id="A0ABD1ICP4"/>
<proteinExistence type="predicted"/>
<gene>
    <name evidence="2" type="ORF">AAHA92_07810</name>
</gene>
<keyword evidence="3" id="KW-1185">Reference proteome</keyword>
<feature type="region of interest" description="Disordered" evidence="1">
    <location>
        <begin position="16"/>
        <end position="36"/>
    </location>
</feature>
<sequence>MFSCFQSTASPAVHNTCKRKQEVREETTSHSRSVSRQMKDVMVRVVHAGGRVEMYHTRIRASELIRKYPDFCITTPQVFNCPQESVLTADDVLLPGQKYFLMRRTSVEKLKRRHSARGRARGIEEAGDVSFEESTSSAQELFVSTERRADSASKKSVKEKRPFVPPIQKPKLWKESDWEPSLDSIQELSP</sequence>
<dbReference type="Proteomes" id="UP001567538">
    <property type="component" value="Unassembled WGS sequence"/>
</dbReference>
<feature type="region of interest" description="Disordered" evidence="1">
    <location>
        <begin position="171"/>
        <end position="190"/>
    </location>
</feature>
<dbReference type="PANTHER" id="PTHR33052">
    <property type="entry name" value="DUF4228 DOMAIN PROTEIN-RELATED"/>
    <property type="match status" value="1"/>
</dbReference>
<dbReference type="InterPro" id="IPR025322">
    <property type="entry name" value="PADRE_dom"/>
</dbReference>
<evidence type="ECO:0000313" key="3">
    <source>
        <dbReference type="Proteomes" id="UP001567538"/>
    </source>
</evidence>
<dbReference type="Pfam" id="PF14009">
    <property type="entry name" value="PADRE"/>
    <property type="match status" value="1"/>
</dbReference>
<organism evidence="2 3">
    <name type="scientific">Salvia divinorum</name>
    <name type="common">Maria pastora</name>
    <name type="synonym">Diviner's sage</name>
    <dbReference type="NCBI Taxonomy" id="28513"/>
    <lineage>
        <taxon>Eukaryota</taxon>
        <taxon>Viridiplantae</taxon>
        <taxon>Streptophyta</taxon>
        <taxon>Embryophyta</taxon>
        <taxon>Tracheophyta</taxon>
        <taxon>Spermatophyta</taxon>
        <taxon>Magnoliopsida</taxon>
        <taxon>eudicotyledons</taxon>
        <taxon>Gunneridae</taxon>
        <taxon>Pentapetalae</taxon>
        <taxon>asterids</taxon>
        <taxon>lamiids</taxon>
        <taxon>Lamiales</taxon>
        <taxon>Lamiaceae</taxon>
        <taxon>Nepetoideae</taxon>
        <taxon>Mentheae</taxon>
        <taxon>Salviinae</taxon>
        <taxon>Salvia</taxon>
        <taxon>Salvia subgen. Calosphace</taxon>
    </lineage>
</organism>
<accession>A0ABD1ICP4</accession>
<feature type="region of interest" description="Disordered" evidence="1">
    <location>
        <begin position="142"/>
        <end position="163"/>
    </location>
</feature>
<evidence type="ECO:0000313" key="2">
    <source>
        <dbReference type="EMBL" id="KAL1565619.1"/>
    </source>
</evidence>
<protein>
    <submittedName>
        <fullName evidence="2">Beta-arabinofuranosyltransferase RAY1 isoform X1</fullName>
    </submittedName>
</protein>
<reference evidence="2 3" key="1">
    <citation type="submission" date="2024-06" db="EMBL/GenBank/DDBJ databases">
        <title>A chromosome level genome sequence of Diviner's sage (Salvia divinorum).</title>
        <authorList>
            <person name="Ford S.A."/>
            <person name="Ro D.-K."/>
            <person name="Ness R.W."/>
            <person name="Phillips M.A."/>
        </authorList>
    </citation>
    <scope>NUCLEOTIDE SEQUENCE [LARGE SCALE GENOMIC DNA]</scope>
    <source>
        <strain evidence="2">SAF-2024a</strain>
        <tissue evidence="2">Leaf</tissue>
    </source>
</reference>
<dbReference type="EMBL" id="JBEAFC010000003">
    <property type="protein sequence ID" value="KAL1565619.1"/>
    <property type="molecule type" value="Genomic_DNA"/>
</dbReference>
<evidence type="ECO:0000256" key="1">
    <source>
        <dbReference type="SAM" id="MobiDB-lite"/>
    </source>
</evidence>
<feature type="compositionally biased region" description="Basic and acidic residues" evidence="1">
    <location>
        <begin position="19"/>
        <end position="29"/>
    </location>
</feature>
<comment type="caution">
    <text evidence="2">The sequence shown here is derived from an EMBL/GenBank/DDBJ whole genome shotgun (WGS) entry which is preliminary data.</text>
</comment>